<dbReference type="Proteomes" id="UP001266357">
    <property type="component" value="Unassembled WGS sequence"/>
</dbReference>
<dbReference type="RefSeq" id="WP_311578558.1">
    <property type="nucleotide sequence ID" value="NZ_JAVRIF010000002.1"/>
</dbReference>
<organism evidence="1 2">
    <name type="scientific">Thalassotalea castellviae</name>
    <dbReference type="NCBI Taxonomy" id="3075612"/>
    <lineage>
        <taxon>Bacteria</taxon>
        <taxon>Pseudomonadati</taxon>
        <taxon>Pseudomonadota</taxon>
        <taxon>Gammaproteobacteria</taxon>
        <taxon>Alteromonadales</taxon>
        <taxon>Colwelliaceae</taxon>
        <taxon>Thalassotalea</taxon>
    </lineage>
</organism>
<sequence>MRETCSSCQESFLTEHIHHCECGRDLCFRCIQIHKQGDCDKNTNKIVHPTDSMQNVFSQDFLHKLDSHIEYLYKIVYVWSEATNQSITTGVSFKSGLAIGESFTISLEADEFKQLLQVHDGNNQEVLSAYIQKVKSTVSKKLEQFEKNKLKKSHSTANSNTYSFGYTPDEANEMSAFFDGLSNDDKTLVKTAYRKNNIRSISGFIEYIKQHKVK</sequence>
<protein>
    <recommendedName>
        <fullName evidence="3">B box-type domain-containing protein</fullName>
    </recommendedName>
</protein>
<name>A0ABU2ZZH2_9GAMM</name>
<proteinExistence type="predicted"/>
<accession>A0ABU2ZZH2</accession>
<evidence type="ECO:0000313" key="1">
    <source>
        <dbReference type="EMBL" id="MDT0603090.1"/>
    </source>
</evidence>
<keyword evidence="2" id="KW-1185">Reference proteome</keyword>
<evidence type="ECO:0008006" key="3">
    <source>
        <dbReference type="Google" id="ProtNLM"/>
    </source>
</evidence>
<gene>
    <name evidence="1" type="ORF">RM573_05740</name>
</gene>
<dbReference type="EMBL" id="JAVRIF010000002">
    <property type="protein sequence ID" value="MDT0603090.1"/>
    <property type="molecule type" value="Genomic_DNA"/>
</dbReference>
<evidence type="ECO:0000313" key="2">
    <source>
        <dbReference type="Proteomes" id="UP001266357"/>
    </source>
</evidence>
<comment type="caution">
    <text evidence="1">The sequence shown here is derived from an EMBL/GenBank/DDBJ whole genome shotgun (WGS) entry which is preliminary data.</text>
</comment>
<reference evidence="1 2" key="1">
    <citation type="submission" date="2023-09" db="EMBL/GenBank/DDBJ databases">
        <authorList>
            <person name="Rey-Velasco X."/>
        </authorList>
    </citation>
    <scope>NUCLEOTIDE SEQUENCE [LARGE SCALE GENOMIC DNA]</scope>
    <source>
        <strain evidence="1 2">W431</strain>
    </source>
</reference>